<dbReference type="GO" id="GO:0005829">
    <property type="term" value="C:cytosol"/>
    <property type="evidence" value="ECO:0007669"/>
    <property type="project" value="TreeGrafter"/>
</dbReference>
<evidence type="ECO:0000313" key="10">
    <source>
        <dbReference type="EMBL" id="RZU43114.1"/>
    </source>
</evidence>
<keyword evidence="4" id="KW-0949">S-adenosyl-L-methionine</keyword>
<dbReference type="PANTHER" id="PTHR43409">
    <property type="entry name" value="ANAEROBIC MAGNESIUM-PROTOPORPHYRIN IX MONOMETHYL ESTER CYCLASE-RELATED"/>
    <property type="match status" value="1"/>
</dbReference>
<feature type="domain" description="B12-binding" evidence="8">
    <location>
        <begin position="8"/>
        <end position="140"/>
    </location>
</feature>
<dbReference type="SUPFAM" id="SSF52242">
    <property type="entry name" value="Cobalamin (vitamin B12)-binding domain"/>
    <property type="match status" value="1"/>
</dbReference>
<keyword evidence="5" id="KW-0479">Metal-binding</keyword>
<dbReference type="InterPro" id="IPR058240">
    <property type="entry name" value="rSAM_sf"/>
</dbReference>
<feature type="domain" description="Radical SAM core" evidence="9">
    <location>
        <begin position="195"/>
        <end position="420"/>
    </location>
</feature>
<dbReference type="PROSITE" id="PS51918">
    <property type="entry name" value="RADICAL_SAM"/>
    <property type="match status" value="1"/>
</dbReference>
<dbReference type="GO" id="GO:0051539">
    <property type="term" value="F:4 iron, 4 sulfur cluster binding"/>
    <property type="evidence" value="ECO:0007669"/>
    <property type="project" value="UniProtKB-KW"/>
</dbReference>
<dbReference type="SMART" id="SM00729">
    <property type="entry name" value="Elp3"/>
    <property type="match status" value="1"/>
</dbReference>
<dbReference type="RefSeq" id="WP_130421428.1">
    <property type="nucleotide sequence ID" value="NZ_SHKW01000001.1"/>
</dbReference>
<accession>A0A4Q7YZY7</accession>
<evidence type="ECO:0000256" key="3">
    <source>
        <dbReference type="ARBA" id="ARBA00022679"/>
    </source>
</evidence>
<dbReference type="SFLD" id="SFLDG01082">
    <property type="entry name" value="B12-binding_domain_containing"/>
    <property type="match status" value="1"/>
</dbReference>
<dbReference type="Gene3D" id="3.40.50.280">
    <property type="entry name" value="Cobalamin-binding domain"/>
    <property type="match status" value="1"/>
</dbReference>
<organism evidence="10 11">
    <name type="scientific">Edaphobacter modestus</name>
    <dbReference type="NCBI Taxonomy" id="388466"/>
    <lineage>
        <taxon>Bacteria</taxon>
        <taxon>Pseudomonadati</taxon>
        <taxon>Acidobacteriota</taxon>
        <taxon>Terriglobia</taxon>
        <taxon>Terriglobales</taxon>
        <taxon>Acidobacteriaceae</taxon>
        <taxon>Edaphobacter</taxon>
    </lineage>
</organism>
<evidence type="ECO:0000259" key="8">
    <source>
        <dbReference type="PROSITE" id="PS51332"/>
    </source>
</evidence>
<dbReference type="InterPro" id="IPR051198">
    <property type="entry name" value="BchE-like"/>
</dbReference>
<dbReference type="EMBL" id="SHKW01000001">
    <property type="protein sequence ID" value="RZU43114.1"/>
    <property type="molecule type" value="Genomic_DNA"/>
</dbReference>
<evidence type="ECO:0000256" key="1">
    <source>
        <dbReference type="ARBA" id="ARBA00001966"/>
    </source>
</evidence>
<dbReference type="SFLD" id="SFLDG01123">
    <property type="entry name" value="methyltransferase_(Class_B)"/>
    <property type="match status" value="1"/>
</dbReference>
<dbReference type="InterPro" id="IPR006638">
    <property type="entry name" value="Elp3/MiaA/NifB-like_rSAM"/>
</dbReference>
<keyword evidence="7" id="KW-0411">Iron-sulfur</keyword>
<dbReference type="InterPro" id="IPR023404">
    <property type="entry name" value="rSAM_horseshoe"/>
</dbReference>
<name>A0A4Q7YZY7_9BACT</name>
<keyword evidence="11" id="KW-1185">Reference proteome</keyword>
<evidence type="ECO:0000256" key="6">
    <source>
        <dbReference type="ARBA" id="ARBA00023004"/>
    </source>
</evidence>
<evidence type="ECO:0000256" key="5">
    <source>
        <dbReference type="ARBA" id="ARBA00022723"/>
    </source>
</evidence>
<dbReference type="Pfam" id="PF04055">
    <property type="entry name" value="Radical_SAM"/>
    <property type="match status" value="1"/>
</dbReference>
<keyword evidence="3" id="KW-0808">Transferase</keyword>
<dbReference type="SUPFAM" id="SSF102114">
    <property type="entry name" value="Radical SAM enzymes"/>
    <property type="match status" value="1"/>
</dbReference>
<keyword evidence="2" id="KW-0489">Methyltransferase</keyword>
<evidence type="ECO:0000259" key="9">
    <source>
        <dbReference type="PROSITE" id="PS51918"/>
    </source>
</evidence>
<dbReference type="InterPro" id="IPR006158">
    <property type="entry name" value="Cobalamin-bd"/>
</dbReference>
<dbReference type="SFLD" id="SFLDS00029">
    <property type="entry name" value="Radical_SAM"/>
    <property type="match status" value="1"/>
</dbReference>
<dbReference type="GO" id="GO:0031419">
    <property type="term" value="F:cobalamin binding"/>
    <property type="evidence" value="ECO:0007669"/>
    <property type="project" value="InterPro"/>
</dbReference>
<comment type="caution">
    <text evidence="10">The sequence shown here is derived from an EMBL/GenBank/DDBJ whole genome shotgun (WGS) entry which is preliminary data.</text>
</comment>
<dbReference type="PANTHER" id="PTHR43409:SF7">
    <property type="entry name" value="BLL1977 PROTEIN"/>
    <property type="match status" value="1"/>
</dbReference>
<protein>
    <submittedName>
        <fullName evidence="10">Radical SAM superfamily enzyme YgiQ (UPF0313 family)</fullName>
    </submittedName>
</protein>
<dbReference type="GO" id="GO:0003824">
    <property type="term" value="F:catalytic activity"/>
    <property type="evidence" value="ECO:0007669"/>
    <property type="project" value="InterPro"/>
</dbReference>
<gene>
    <name evidence="10" type="ORF">BDD14_4742</name>
</gene>
<dbReference type="PROSITE" id="PS51332">
    <property type="entry name" value="B12_BINDING"/>
    <property type="match status" value="1"/>
</dbReference>
<dbReference type="Gene3D" id="3.80.30.20">
    <property type="entry name" value="tm_1862 like domain"/>
    <property type="match status" value="1"/>
</dbReference>
<comment type="cofactor">
    <cofactor evidence="1">
        <name>[4Fe-4S] cluster</name>
        <dbReference type="ChEBI" id="CHEBI:49883"/>
    </cofactor>
</comment>
<dbReference type="AlphaFoldDB" id="A0A4Q7YZY7"/>
<reference evidence="10 11" key="1">
    <citation type="submission" date="2019-02" db="EMBL/GenBank/DDBJ databases">
        <title>Genomic Encyclopedia of Archaeal and Bacterial Type Strains, Phase II (KMG-II): from individual species to whole genera.</title>
        <authorList>
            <person name="Goeker M."/>
        </authorList>
    </citation>
    <scope>NUCLEOTIDE SEQUENCE [LARGE SCALE GENOMIC DNA]</scope>
    <source>
        <strain evidence="10 11">DSM 18101</strain>
    </source>
</reference>
<dbReference type="GO" id="GO:0046872">
    <property type="term" value="F:metal ion binding"/>
    <property type="evidence" value="ECO:0007669"/>
    <property type="project" value="UniProtKB-KW"/>
</dbReference>
<proteinExistence type="predicted"/>
<dbReference type="CDD" id="cd01335">
    <property type="entry name" value="Radical_SAM"/>
    <property type="match status" value="1"/>
</dbReference>
<evidence type="ECO:0000256" key="7">
    <source>
        <dbReference type="ARBA" id="ARBA00023014"/>
    </source>
</evidence>
<dbReference type="Proteomes" id="UP000292958">
    <property type="component" value="Unassembled WGS sequence"/>
</dbReference>
<sequence>MPDLLLTHGYFLYEDPKEMQIMKPYAPLGILYLCSHLRQQGFDVEVFDTTFSSRESLFRHLQTEKPSVLGIYANLMTRGNVVEIIRVGREAGWRIIVGGPEPGAYAQEFLESGAEFVVFGEGESTMQELLTAIRDGCNKSSNQWKSKIAGTAYLDDEGVFHQNPPRAQIADLDAQPWPARQAIDLHRYVETWRTHHQKGSVNFITARGCPYKCRWCSHQVYGQTHRRRNPIKVIDELEWLLKEYTPDIAWVSDDVFTINHDWLRKYAEEMRRRGLHVPFECISRADRLNDEMFDLLAELGCFRIWIGSESGSQRLLDSMDRGVKVEQVQKAVEMSRARKIQSGMFLMWGYEGEEMEDIEATIRHVSRAKPDIFFTTVSYPIKGTPYYQQVQSKLVQLKPWAETSDREIKIAGRHSRTYYAHADKLLRDEVQLAKLMENKAENSSFLQDLRSSIQVSREGLLATQSEVEA</sequence>
<dbReference type="InterPro" id="IPR007197">
    <property type="entry name" value="rSAM"/>
</dbReference>
<dbReference type="Pfam" id="PF02310">
    <property type="entry name" value="B12-binding"/>
    <property type="match status" value="1"/>
</dbReference>
<evidence type="ECO:0000313" key="11">
    <source>
        <dbReference type="Proteomes" id="UP000292958"/>
    </source>
</evidence>
<evidence type="ECO:0000256" key="4">
    <source>
        <dbReference type="ARBA" id="ARBA00022691"/>
    </source>
</evidence>
<keyword evidence="6" id="KW-0408">Iron</keyword>
<dbReference type="OrthoDB" id="9801659at2"/>
<dbReference type="InterPro" id="IPR036724">
    <property type="entry name" value="Cobalamin-bd_sf"/>
</dbReference>
<dbReference type="InterPro" id="IPR034466">
    <property type="entry name" value="Methyltransferase_Class_B"/>
</dbReference>
<evidence type="ECO:0000256" key="2">
    <source>
        <dbReference type="ARBA" id="ARBA00022603"/>
    </source>
</evidence>